<accession>A0A2I0KNF7</accession>
<dbReference type="EMBL" id="PGOL01000509">
    <property type="protein sequence ID" value="PKI69356.1"/>
    <property type="molecule type" value="Genomic_DNA"/>
</dbReference>
<proteinExistence type="predicted"/>
<sequence>MRNSPTNHNLEGALPNPCQDVEMWSGARLSERRPGEVDLSWSSPFLHGETISSSRANHPGNTNSPLIPRNRLCHCMVEHTSLYATSASISTTEHAISAACEHASTYSMHTPSARSHDAYQASSIPCALTLKSRI</sequence>
<reference evidence="1 2" key="1">
    <citation type="submission" date="2017-11" db="EMBL/GenBank/DDBJ databases">
        <title>De-novo sequencing of pomegranate (Punica granatum L.) genome.</title>
        <authorList>
            <person name="Akparov Z."/>
            <person name="Amiraslanov A."/>
            <person name="Hajiyeva S."/>
            <person name="Abbasov M."/>
            <person name="Kaur K."/>
            <person name="Hamwieh A."/>
            <person name="Solovyev V."/>
            <person name="Salamov A."/>
            <person name="Braich B."/>
            <person name="Kosarev P."/>
            <person name="Mahmoud A."/>
            <person name="Hajiyev E."/>
            <person name="Babayeva S."/>
            <person name="Izzatullayeva V."/>
            <person name="Mammadov A."/>
            <person name="Mammadov A."/>
            <person name="Sharifova S."/>
            <person name="Ojaghi J."/>
            <person name="Eynullazada K."/>
            <person name="Bayramov B."/>
            <person name="Abdulazimova A."/>
            <person name="Shahmuradov I."/>
        </authorList>
    </citation>
    <scope>NUCLEOTIDE SEQUENCE [LARGE SCALE GENOMIC DNA]</scope>
    <source>
        <strain evidence="2">cv. AG2017</strain>
        <tissue evidence="1">Leaf</tissue>
    </source>
</reference>
<evidence type="ECO:0000313" key="2">
    <source>
        <dbReference type="Proteomes" id="UP000233551"/>
    </source>
</evidence>
<dbReference type="Proteomes" id="UP000233551">
    <property type="component" value="Unassembled WGS sequence"/>
</dbReference>
<keyword evidence="2" id="KW-1185">Reference proteome</keyword>
<organism evidence="1 2">
    <name type="scientific">Punica granatum</name>
    <name type="common">Pomegranate</name>
    <dbReference type="NCBI Taxonomy" id="22663"/>
    <lineage>
        <taxon>Eukaryota</taxon>
        <taxon>Viridiplantae</taxon>
        <taxon>Streptophyta</taxon>
        <taxon>Embryophyta</taxon>
        <taxon>Tracheophyta</taxon>
        <taxon>Spermatophyta</taxon>
        <taxon>Magnoliopsida</taxon>
        <taxon>eudicotyledons</taxon>
        <taxon>Gunneridae</taxon>
        <taxon>Pentapetalae</taxon>
        <taxon>rosids</taxon>
        <taxon>malvids</taxon>
        <taxon>Myrtales</taxon>
        <taxon>Lythraceae</taxon>
        <taxon>Punica</taxon>
    </lineage>
</organism>
<gene>
    <name evidence="1" type="ORF">CRG98_010238</name>
</gene>
<evidence type="ECO:0000313" key="1">
    <source>
        <dbReference type="EMBL" id="PKI69356.1"/>
    </source>
</evidence>
<dbReference type="AlphaFoldDB" id="A0A2I0KNF7"/>
<protein>
    <submittedName>
        <fullName evidence="1">Uncharacterized protein</fullName>
    </submittedName>
</protein>
<comment type="caution">
    <text evidence="1">The sequence shown here is derived from an EMBL/GenBank/DDBJ whole genome shotgun (WGS) entry which is preliminary data.</text>
</comment>
<name>A0A2I0KNF7_PUNGR</name>